<dbReference type="SUPFAM" id="SSF55190">
    <property type="entry name" value="Arginyl-tRNA synthetase (ArgRS), N-terminal 'additional' domain"/>
    <property type="match status" value="1"/>
</dbReference>
<evidence type="ECO:0000256" key="8">
    <source>
        <dbReference type="ARBA" id="ARBA00022917"/>
    </source>
</evidence>
<reference evidence="15 16" key="1">
    <citation type="journal article" date="2016" name="Environ. Microbiol.">
        <title>Genomic resolution of a cold subsurface aquifer community provides metabolic insights for novel microbes adapted to high CO concentrations.</title>
        <authorList>
            <person name="Probst A.J."/>
            <person name="Castelle C.J."/>
            <person name="Singh A."/>
            <person name="Brown C.T."/>
            <person name="Anantharaman K."/>
            <person name="Sharon I."/>
            <person name="Hug L.A."/>
            <person name="Burstein D."/>
            <person name="Emerson J.B."/>
            <person name="Thomas B.C."/>
            <person name="Banfield J.F."/>
        </authorList>
    </citation>
    <scope>NUCLEOTIDE SEQUENCE [LARGE SCALE GENOMIC DNA]</scope>
    <source>
        <strain evidence="15">CG1_02_38_13</strain>
    </source>
</reference>
<dbReference type="Gene3D" id="3.30.1360.70">
    <property type="entry name" value="Arginyl tRNA synthetase N-terminal domain"/>
    <property type="match status" value="1"/>
</dbReference>
<dbReference type="FunFam" id="3.40.50.620:FF:000116">
    <property type="entry name" value="Arginine--tRNA ligase"/>
    <property type="match status" value="1"/>
</dbReference>
<dbReference type="PANTHER" id="PTHR11956">
    <property type="entry name" value="ARGINYL-TRNA SYNTHETASE"/>
    <property type="match status" value="1"/>
</dbReference>
<keyword evidence="9 11" id="KW-0030">Aminoacyl-tRNA synthetase</keyword>
<evidence type="ECO:0000256" key="5">
    <source>
        <dbReference type="ARBA" id="ARBA00022598"/>
    </source>
</evidence>
<evidence type="ECO:0000259" key="14">
    <source>
        <dbReference type="SMART" id="SM01016"/>
    </source>
</evidence>
<dbReference type="EMBL" id="MNVB01000062">
    <property type="protein sequence ID" value="OIO16418.1"/>
    <property type="molecule type" value="Genomic_DNA"/>
</dbReference>
<dbReference type="Proteomes" id="UP000182465">
    <property type="component" value="Unassembled WGS sequence"/>
</dbReference>
<dbReference type="Gene3D" id="3.40.50.620">
    <property type="entry name" value="HUPs"/>
    <property type="match status" value="1"/>
</dbReference>
<evidence type="ECO:0000256" key="4">
    <source>
        <dbReference type="ARBA" id="ARBA00022490"/>
    </source>
</evidence>
<keyword evidence="8 11" id="KW-0648">Protein biosynthesis</keyword>
<dbReference type="InterPro" id="IPR008909">
    <property type="entry name" value="DALR_anticod-bd"/>
</dbReference>
<comment type="subunit">
    <text evidence="3 11">Monomer.</text>
</comment>
<dbReference type="NCBIfam" id="TIGR00456">
    <property type="entry name" value="argS"/>
    <property type="match status" value="1"/>
</dbReference>
<comment type="caution">
    <text evidence="15">The sequence shown here is derived from an EMBL/GenBank/DDBJ whole genome shotgun (WGS) entry which is preliminary data.</text>
</comment>
<feature type="domain" description="DALR anticodon binding" evidence="13">
    <location>
        <begin position="464"/>
        <end position="582"/>
    </location>
</feature>
<dbReference type="Pfam" id="PF03485">
    <property type="entry name" value="Arg_tRNA_synt_N"/>
    <property type="match status" value="1"/>
</dbReference>
<comment type="similarity">
    <text evidence="2 11 12">Belongs to the class-I aminoacyl-tRNA synthetase family.</text>
</comment>
<dbReference type="AlphaFoldDB" id="A0A1J4TWN5"/>
<protein>
    <recommendedName>
        <fullName evidence="11">Arginine--tRNA ligase</fullName>
        <ecNumber evidence="11">6.1.1.19</ecNumber>
    </recommendedName>
    <alternativeName>
        <fullName evidence="11">Arginyl-tRNA synthetase</fullName>
        <shortName evidence="11">ArgRS</shortName>
    </alternativeName>
</protein>
<feature type="domain" description="Arginyl tRNA synthetase N-terminal" evidence="14">
    <location>
        <begin position="5"/>
        <end position="96"/>
    </location>
</feature>
<dbReference type="InterPro" id="IPR005148">
    <property type="entry name" value="Arg-tRNA-synth_N"/>
</dbReference>
<feature type="short sequence motif" description="'HIGH' region" evidence="11">
    <location>
        <begin position="133"/>
        <end position="143"/>
    </location>
</feature>
<evidence type="ECO:0000256" key="3">
    <source>
        <dbReference type="ARBA" id="ARBA00011245"/>
    </source>
</evidence>
<evidence type="ECO:0000256" key="11">
    <source>
        <dbReference type="HAMAP-Rule" id="MF_00123"/>
    </source>
</evidence>
<evidence type="ECO:0000256" key="9">
    <source>
        <dbReference type="ARBA" id="ARBA00023146"/>
    </source>
</evidence>
<keyword evidence="7 11" id="KW-0067">ATP-binding</keyword>
<dbReference type="HAMAP" id="MF_00123">
    <property type="entry name" value="Arg_tRNA_synth"/>
    <property type="match status" value="1"/>
</dbReference>
<accession>A0A1J4TWN5</accession>
<keyword evidence="6 11" id="KW-0547">Nucleotide-binding</keyword>
<dbReference type="InterPro" id="IPR001278">
    <property type="entry name" value="Arg-tRNA-ligase"/>
</dbReference>
<dbReference type="PANTHER" id="PTHR11956:SF5">
    <property type="entry name" value="ARGININE--TRNA LIGASE, CYTOPLASMIC"/>
    <property type="match status" value="1"/>
</dbReference>
<gene>
    <name evidence="11" type="primary">argS</name>
    <name evidence="15" type="ORF">AUJ29_02910</name>
</gene>
<evidence type="ECO:0000256" key="12">
    <source>
        <dbReference type="RuleBase" id="RU363038"/>
    </source>
</evidence>
<dbReference type="InterPro" id="IPR036695">
    <property type="entry name" value="Arg-tRNA-synth_N_sf"/>
</dbReference>
<dbReference type="InterPro" id="IPR014729">
    <property type="entry name" value="Rossmann-like_a/b/a_fold"/>
</dbReference>
<dbReference type="InterPro" id="IPR009080">
    <property type="entry name" value="tRNAsynth_Ia_anticodon-bd"/>
</dbReference>
<evidence type="ECO:0000256" key="1">
    <source>
        <dbReference type="ARBA" id="ARBA00004496"/>
    </source>
</evidence>
<evidence type="ECO:0000256" key="10">
    <source>
        <dbReference type="ARBA" id="ARBA00049339"/>
    </source>
</evidence>
<dbReference type="GO" id="GO:0005737">
    <property type="term" value="C:cytoplasm"/>
    <property type="evidence" value="ECO:0007669"/>
    <property type="project" value="UniProtKB-SubCell"/>
</dbReference>
<evidence type="ECO:0000259" key="13">
    <source>
        <dbReference type="SMART" id="SM00836"/>
    </source>
</evidence>
<dbReference type="GO" id="GO:0004814">
    <property type="term" value="F:arginine-tRNA ligase activity"/>
    <property type="evidence" value="ECO:0007669"/>
    <property type="project" value="UniProtKB-UniRule"/>
</dbReference>
<evidence type="ECO:0000256" key="7">
    <source>
        <dbReference type="ARBA" id="ARBA00022840"/>
    </source>
</evidence>
<dbReference type="GO" id="GO:0005524">
    <property type="term" value="F:ATP binding"/>
    <property type="evidence" value="ECO:0007669"/>
    <property type="project" value="UniProtKB-UniRule"/>
</dbReference>
<comment type="subcellular location">
    <subcellularLocation>
        <location evidence="1 11">Cytoplasm</location>
    </subcellularLocation>
</comment>
<keyword evidence="5 11" id="KW-0436">Ligase</keyword>
<dbReference type="Pfam" id="PF00750">
    <property type="entry name" value="tRNA-synt_1d"/>
    <property type="match status" value="1"/>
</dbReference>
<dbReference type="SMART" id="SM01016">
    <property type="entry name" value="Arg_tRNA_synt_N"/>
    <property type="match status" value="1"/>
</dbReference>
<name>A0A1J4TWN5_9BACT</name>
<dbReference type="SUPFAM" id="SSF52374">
    <property type="entry name" value="Nucleotidylyl transferase"/>
    <property type="match status" value="1"/>
</dbReference>
<evidence type="ECO:0000256" key="2">
    <source>
        <dbReference type="ARBA" id="ARBA00005594"/>
    </source>
</evidence>
<comment type="catalytic activity">
    <reaction evidence="10 11">
        <text>tRNA(Arg) + L-arginine + ATP = L-arginyl-tRNA(Arg) + AMP + diphosphate</text>
        <dbReference type="Rhea" id="RHEA:20301"/>
        <dbReference type="Rhea" id="RHEA-COMP:9658"/>
        <dbReference type="Rhea" id="RHEA-COMP:9673"/>
        <dbReference type="ChEBI" id="CHEBI:30616"/>
        <dbReference type="ChEBI" id="CHEBI:32682"/>
        <dbReference type="ChEBI" id="CHEBI:33019"/>
        <dbReference type="ChEBI" id="CHEBI:78442"/>
        <dbReference type="ChEBI" id="CHEBI:78513"/>
        <dbReference type="ChEBI" id="CHEBI:456215"/>
        <dbReference type="EC" id="6.1.1.19"/>
    </reaction>
</comment>
<dbReference type="FunFam" id="1.10.730.10:FF:000006">
    <property type="entry name" value="Arginyl-tRNA synthetase 2, mitochondrial"/>
    <property type="match status" value="1"/>
</dbReference>
<dbReference type="GO" id="GO:0006420">
    <property type="term" value="P:arginyl-tRNA aminoacylation"/>
    <property type="evidence" value="ECO:0007669"/>
    <property type="project" value="UniProtKB-UniRule"/>
</dbReference>
<dbReference type="SUPFAM" id="SSF47323">
    <property type="entry name" value="Anticodon-binding domain of a subclass of class I aminoacyl-tRNA synthetases"/>
    <property type="match status" value="1"/>
</dbReference>
<evidence type="ECO:0000313" key="15">
    <source>
        <dbReference type="EMBL" id="OIO16418.1"/>
    </source>
</evidence>
<dbReference type="CDD" id="cd00671">
    <property type="entry name" value="ArgRS_core"/>
    <property type="match status" value="1"/>
</dbReference>
<dbReference type="SMART" id="SM00836">
    <property type="entry name" value="DALR_1"/>
    <property type="match status" value="1"/>
</dbReference>
<dbReference type="PRINTS" id="PR01038">
    <property type="entry name" value="TRNASYNTHARG"/>
</dbReference>
<keyword evidence="4 11" id="KW-0963">Cytoplasm</keyword>
<evidence type="ECO:0000313" key="16">
    <source>
        <dbReference type="Proteomes" id="UP000182465"/>
    </source>
</evidence>
<dbReference type="Gene3D" id="1.10.730.10">
    <property type="entry name" value="Isoleucyl-tRNA Synthetase, Domain 1"/>
    <property type="match status" value="1"/>
</dbReference>
<dbReference type="PROSITE" id="PS00178">
    <property type="entry name" value="AA_TRNA_LIGASE_I"/>
    <property type="match status" value="1"/>
</dbReference>
<dbReference type="Pfam" id="PF05746">
    <property type="entry name" value="DALR_1"/>
    <property type="match status" value="1"/>
</dbReference>
<dbReference type="EC" id="6.1.1.19" evidence="11"/>
<sequence>MNIENTIKDQINQVIEKEYCLKDFKFQIEEPKDKIYGDYTTNAAMLLAKKRKSDPIKIGNEIIDKLNKAKKKKSVQLSEYFSKIRVVKPGFINFYLADDFLKNELAHILDNGDEYGRTNEGNGRTIVVDYSAPNIAKKMHVGHLRSTIIGSSICRVYSFLGYRVIGDNHLGDWGTQFGKIIFMYKRKYGEVIKDDMTVGEMESMYVDFHKKEKIDLGFAGKARAELKKLQNKDKFNYRLWQLFCKISISEFKKIYKVLDVDFDLWRGESFYNDMLQEVVEAALNGRIAKRSEGAVVIPLKKYGLPDFLIQKSDEAFLYSTTDLATIKYRHEKYNPIKNIYVVASQQELYFKQLFKTSELLGLSSNEEMIHVKFGLILGANGRKMSTREGEVADLWDIINEGISKAKKLMTKKNPDLTGDGLESAAAIVAIGAIKYNDLSQNRLTDVKFDWDKMLALESGSAPYLQYTYVRIKSIFSRIGFEFDSLQKNIDLSLLGRSNEMILIRDLVRFPGIVKRVLSEHRLNLITIYLEELAKDFHNFYENSSVLRSEKNLAVARLGLLKAVARIMKNGLFLLGIDTPDRM</sequence>
<organism evidence="15 16">
    <name type="scientific">Candidatus Kuenenbacteria bacterium CG1_02_38_13</name>
    <dbReference type="NCBI Taxonomy" id="1805235"/>
    <lineage>
        <taxon>Bacteria</taxon>
        <taxon>Candidatus Kueneniibacteriota</taxon>
    </lineage>
</organism>
<dbReference type="InterPro" id="IPR001412">
    <property type="entry name" value="aa-tRNA-synth_I_CS"/>
</dbReference>
<proteinExistence type="inferred from homology"/>
<evidence type="ECO:0000256" key="6">
    <source>
        <dbReference type="ARBA" id="ARBA00022741"/>
    </source>
</evidence>
<dbReference type="InterPro" id="IPR035684">
    <property type="entry name" value="ArgRS_core"/>
</dbReference>